<dbReference type="RefSeq" id="WP_203716182.1">
    <property type="nucleotide sequence ID" value="NZ_BONE01000041.1"/>
</dbReference>
<evidence type="ECO:0000256" key="1">
    <source>
        <dbReference type="SAM" id="SignalP"/>
    </source>
</evidence>
<organism evidence="2 3">
    <name type="scientific">Asanoa siamensis</name>
    <dbReference type="NCBI Taxonomy" id="926357"/>
    <lineage>
        <taxon>Bacteria</taxon>
        <taxon>Bacillati</taxon>
        <taxon>Actinomycetota</taxon>
        <taxon>Actinomycetes</taxon>
        <taxon>Micromonosporales</taxon>
        <taxon>Micromonosporaceae</taxon>
        <taxon>Asanoa</taxon>
    </lineage>
</organism>
<reference evidence="2 3" key="1">
    <citation type="submission" date="2021-01" db="EMBL/GenBank/DDBJ databases">
        <title>Whole genome shotgun sequence of Asanoa siamensis NBRC 107932.</title>
        <authorList>
            <person name="Komaki H."/>
            <person name="Tamura T."/>
        </authorList>
    </citation>
    <scope>NUCLEOTIDE SEQUENCE [LARGE SCALE GENOMIC DNA]</scope>
    <source>
        <strain evidence="2 3">NBRC 107932</strain>
    </source>
</reference>
<evidence type="ECO:0000313" key="2">
    <source>
        <dbReference type="EMBL" id="GIF75317.1"/>
    </source>
</evidence>
<proteinExistence type="predicted"/>
<dbReference type="EMBL" id="BONE01000041">
    <property type="protein sequence ID" value="GIF75317.1"/>
    <property type="molecule type" value="Genomic_DNA"/>
</dbReference>
<comment type="caution">
    <text evidence="2">The sequence shown here is derived from an EMBL/GenBank/DDBJ whole genome shotgun (WGS) entry which is preliminary data.</text>
</comment>
<name>A0ABQ4CVK3_9ACTN</name>
<sequence length="314" mass="31562">MSFVLAGRLAAVVGGVLVVALSACASPGGVGDGGGPSSPDHDYEAVAQWAAEVADAWSPAGDAWRTGYVPLQEPTGVDGELTEVEKRAAAAGWWETAVTLPADKPAAGKVLFRDGELTAPLLSAAEAYRLMDLGDPPPCSSVGPSVSVAPSGDGSVSAPAGGDCVGLTVSGASLATMEMRTSRGVATVPAWRFEISGGRGVLRAAVEAVAASPAPAATPNRAAPAEMVAAQGVTGVDGLELRYQLGVGACDRDITPVVVERPHVVVVAGGVRRDSGECTDQLLIEPVSWTLAEPLGDRPVLDGLNGTLLPLGGL</sequence>
<gene>
    <name evidence="2" type="ORF">Asi02nite_48350</name>
</gene>
<feature type="signal peptide" evidence="1">
    <location>
        <begin position="1"/>
        <end position="25"/>
    </location>
</feature>
<dbReference type="Proteomes" id="UP000604117">
    <property type="component" value="Unassembled WGS sequence"/>
</dbReference>
<keyword evidence="1" id="KW-0732">Signal</keyword>
<evidence type="ECO:0008006" key="4">
    <source>
        <dbReference type="Google" id="ProtNLM"/>
    </source>
</evidence>
<feature type="chain" id="PRO_5045944973" description="Lipoprotein" evidence="1">
    <location>
        <begin position="26"/>
        <end position="314"/>
    </location>
</feature>
<keyword evidence="3" id="KW-1185">Reference proteome</keyword>
<protein>
    <recommendedName>
        <fullName evidence="4">Lipoprotein</fullName>
    </recommendedName>
</protein>
<accession>A0ABQ4CVK3</accession>
<evidence type="ECO:0000313" key="3">
    <source>
        <dbReference type="Proteomes" id="UP000604117"/>
    </source>
</evidence>